<dbReference type="InParanoid" id="G0NNS9"/>
<gene>
    <name evidence="1" type="ORF">CAEBREN_00915</name>
</gene>
<dbReference type="AlphaFoldDB" id="G0NNS9"/>
<protein>
    <submittedName>
        <fullName evidence="1">Uncharacterized protein</fullName>
    </submittedName>
</protein>
<dbReference type="HOGENOM" id="CLU_1779077_0_0_1"/>
<dbReference type="EMBL" id="GL379916">
    <property type="protein sequence ID" value="EGT34931.1"/>
    <property type="molecule type" value="Genomic_DNA"/>
</dbReference>
<name>G0NNS9_CAEBE</name>
<keyword evidence="2" id="KW-1185">Reference proteome</keyword>
<dbReference type="Proteomes" id="UP000008068">
    <property type="component" value="Unassembled WGS sequence"/>
</dbReference>
<evidence type="ECO:0000313" key="1">
    <source>
        <dbReference type="EMBL" id="EGT34931.1"/>
    </source>
</evidence>
<evidence type="ECO:0000313" key="2">
    <source>
        <dbReference type="Proteomes" id="UP000008068"/>
    </source>
</evidence>
<proteinExistence type="predicted"/>
<sequence length="146" mass="16507">MGMMKTVHLDRLEMESAWVKNRLTPLLLLKNREQSVMVLLKFWSTEDDEEENLAAHHETHQWKPMEPLQLPVTRTLEFLPDLLENPPVPPFSKPPNETTKKNYGGFSGAIGCSFHLQSRRLSLLSSLFVLESGASNGQNSMAFSVG</sequence>
<accession>G0NNS9</accession>
<reference evidence="2" key="1">
    <citation type="submission" date="2011-07" db="EMBL/GenBank/DDBJ databases">
        <authorList>
            <consortium name="Caenorhabditis brenneri Sequencing and Analysis Consortium"/>
            <person name="Wilson R.K."/>
        </authorList>
    </citation>
    <scope>NUCLEOTIDE SEQUENCE [LARGE SCALE GENOMIC DNA]</scope>
    <source>
        <strain evidence="2">PB2801</strain>
    </source>
</reference>
<organism evidence="2">
    <name type="scientific">Caenorhabditis brenneri</name>
    <name type="common">Nematode worm</name>
    <dbReference type="NCBI Taxonomy" id="135651"/>
    <lineage>
        <taxon>Eukaryota</taxon>
        <taxon>Metazoa</taxon>
        <taxon>Ecdysozoa</taxon>
        <taxon>Nematoda</taxon>
        <taxon>Chromadorea</taxon>
        <taxon>Rhabditida</taxon>
        <taxon>Rhabditina</taxon>
        <taxon>Rhabditomorpha</taxon>
        <taxon>Rhabditoidea</taxon>
        <taxon>Rhabditidae</taxon>
        <taxon>Peloderinae</taxon>
        <taxon>Caenorhabditis</taxon>
    </lineage>
</organism>